<reference evidence="7 8" key="1">
    <citation type="journal article" date="2014" name="Nat. Commun.">
        <title>Molecular traces of alternative social organization in a termite genome.</title>
        <authorList>
            <person name="Terrapon N."/>
            <person name="Li C."/>
            <person name="Robertson H.M."/>
            <person name="Ji L."/>
            <person name="Meng X."/>
            <person name="Booth W."/>
            <person name="Chen Z."/>
            <person name="Childers C.P."/>
            <person name="Glastad K.M."/>
            <person name="Gokhale K."/>
            <person name="Gowin J."/>
            <person name="Gronenberg W."/>
            <person name="Hermansen R.A."/>
            <person name="Hu H."/>
            <person name="Hunt B.G."/>
            <person name="Huylmans A.K."/>
            <person name="Khalil S.M."/>
            <person name="Mitchell R.D."/>
            <person name="Munoz-Torres M.C."/>
            <person name="Mustard J.A."/>
            <person name="Pan H."/>
            <person name="Reese J.T."/>
            <person name="Scharf M.E."/>
            <person name="Sun F."/>
            <person name="Vogel H."/>
            <person name="Xiao J."/>
            <person name="Yang W."/>
            <person name="Yang Z."/>
            <person name="Yang Z."/>
            <person name="Zhou J."/>
            <person name="Zhu J."/>
            <person name="Brent C.S."/>
            <person name="Elsik C.G."/>
            <person name="Goodisman M.A."/>
            <person name="Liberles D.A."/>
            <person name="Roe R.M."/>
            <person name="Vargo E.L."/>
            <person name="Vilcinskas A."/>
            <person name="Wang J."/>
            <person name="Bornberg-Bauer E."/>
            <person name="Korb J."/>
            <person name="Zhang G."/>
            <person name="Liebig J."/>
        </authorList>
    </citation>
    <scope>NUCLEOTIDE SEQUENCE [LARGE SCALE GENOMIC DNA]</scope>
    <source>
        <tissue evidence="7">Whole organism</tissue>
    </source>
</reference>
<comment type="similarity">
    <text evidence="3">Belongs to the GST superfamily. Sigma family.</text>
</comment>
<proteinExistence type="inferred from homology"/>
<dbReference type="STRING" id="136037.A0A067QX79"/>
<dbReference type="EC" id="2.5.1.18" evidence="1"/>
<dbReference type="SUPFAM" id="SSF47616">
    <property type="entry name" value="GST C-terminal domain-like"/>
    <property type="match status" value="1"/>
</dbReference>
<dbReference type="InterPro" id="IPR036249">
    <property type="entry name" value="Thioredoxin-like_sf"/>
</dbReference>
<dbReference type="InterPro" id="IPR004045">
    <property type="entry name" value="Glutathione_S-Trfase_N"/>
</dbReference>
<dbReference type="InterPro" id="IPR040079">
    <property type="entry name" value="Glutathione_S-Trfase"/>
</dbReference>
<dbReference type="CDD" id="cd03039">
    <property type="entry name" value="GST_N_Sigma_like"/>
    <property type="match status" value="1"/>
</dbReference>
<dbReference type="GO" id="GO:0004602">
    <property type="term" value="F:glutathione peroxidase activity"/>
    <property type="evidence" value="ECO:0007669"/>
    <property type="project" value="UniProtKB-ARBA"/>
</dbReference>
<dbReference type="InterPro" id="IPR010987">
    <property type="entry name" value="Glutathione-S-Trfase_C-like"/>
</dbReference>
<evidence type="ECO:0000313" key="7">
    <source>
        <dbReference type="EMBL" id="KDR10710.1"/>
    </source>
</evidence>
<dbReference type="GO" id="GO:0004364">
    <property type="term" value="F:glutathione transferase activity"/>
    <property type="evidence" value="ECO:0007669"/>
    <property type="project" value="UniProtKB-EC"/>
</dbReference>
<feature type="domain" description="GST C-terminal" evidence="6">
    <location>
        <begin position="82"/>
        <end position="204"/>
    </location>
</feature>
<dbReference type="Gene3D" id="1.20.1050.130">
    <property type="match status" value="1"/>
</dbReference>
<sequence length="204" mass="23857">MAPSYKLIYFNARGKAEHIRFIFAYAGVNYEDERISQEKWPELKRKMPFGMLPVLEIDGKPVGQSNAIARYLAKQCGLAGRDEWESLQCDMLVDTLTDLKQELFQYRMEPDQFKKEERKIVLMKEKIPFYLNKFEKVVTENRGYSVGGALTWTDFVFAVSLENFELIFGKESLDRYPSLRALKEKVFNLPSIQGWLQKRPATDF</sequence>
<dbReference type="InParanoid" id="A0A067QX79"/>
<gene>
    <name evidence="7" type="ORF">L798_15507</name>
</gene>
<dbReference type="eggNOG" id="KOG1695">
    <property type="taxonomic scope" value="Eukaryota"/>
</dbReference>
<dbReference type="SFLD" id="SFLDG01205">
    <property type="entry name" value="AMPS.1"/>
    <property type="match status" value="1"/>
</dbReference>
<feature type="domain" description="GST N-terminal" evidence="5">
    <location>
        <begin position="3"/>
        <end position="80"/>
    </location>
</feature>
<dbReference type="InterPro" id="IPR036282">
    <property type="entry name" value="Glutathione-S-Trfase_C_sf"/>
</dbReference>
<dbReference type="SUPFAM" id="SSF52833">
    <property type="entry name" value="Thioredoxin-like"/>
    <property type="match status" value="1"/>
</dbReference>
<dbReference type="GO" id="GO:0006749">
    <property type="term" value="P:glutathione metabolic process"/>
    <property type="evidence" value="ECO:0007669"/>
    <property type="project" value="TreeGrafter"/>
</dbReference>
<dbReference type="PROSITE" id="PS50404">
    <property type="entry name" value="GST_NTER"/>
    <property type="match status" value="1"/>
</dbReference>
<dbReference type="InterPro" id="IPR050213">
    <property type="entry name" value="GST_superfamily"/>
</dbReference>
<dbReference type="PROSITE" id="PS50405">
    <property type="entry name" value="GST_CTER"/>
    <property type="match status" value="1"/>
</dbReference>
<dbReference type="InterPro" id="IPR004046">
    <property type="entry name" value="GST_C"/>
</dbReference>
<keyword evidence="2 7" id="KW-0808">Transferase</keyword>
<evidence type="ECO:0000256" key="4">
    <source>
        <dbReference type="ARBA" id="ARBA00047960"/>
    </source>
</evidence>
<name>A0A067QX79_ZOONE</name>
<evidence type="ECO:0000313" key="8">
    <source>
        <dbReference type="Proteomes" id="UP000027135"/>
    </source>
</evidence>
<evidence type="ECO:0000259" key="6">
    <source>
        <dbReference type="PROSITE" id="PS50405"/>
    </source>
</evidence>
<comment type="catalytic activity">
    <reaction evidence="4">
        <text>RX + glutathione = an S-substituted glutathione + a halide anion + H(+)</text>
        <dbReference type="Rhea" id="RHEA:16437"/>
        <dbReference type="ChEBI" id="CHEBI:15378"/>
        <dbReference type="ChEBI" id="CHEBI:16042"/>
        <dbReference type="ChEBI" id="CHEBI:17792"/>
        <dbReference type="ChEBI" id="CHEBI:57925"/>
        <dbReference type="ChEBI" id="CHEBI:90779"/>
        <dbReference type="EC" id="2.5.1.18"/>
    </reaction>
</comment>
<dbReference type="EMBL" id="KK853147">
    <property type="protein sequence ID" value="KDR10710.1"/>
    <property type="molecule type" value="Genomic_DNA"/>
</dbReference>
<evidence type="ECO:0000256" key="3">
    <source>
        <dbReference type="ARBA" id="ARBA00038317"/>
    </source>
</evidence>
<organism evidence="7 8">
    <name type="scientific">Zootermopsis nevadensis</name>
    <name type="common">Dampwood termite</name>
    <dbReference type="NCBI Taxonomy" id="136037"/>
    <lineage>
        <taxon>Eukaryota</taxon>
        <taxon>Metazoa</taxon>
        <taxon>Ecdysozoa</taxon>
        <taxon>Arthropoda</taxon>
        <taxon>Hexapoda</taxon>
        <taxon>Insecta</taxon>
        <taxon>Pterygota</taxon>
        <taxon>Neoptera</taxon>
        <taxon>Polyneoptera</taxon>
        <taxon>Dictyoptera</taxon>
        <taxon>Blattodea</taxon>
        <taxon>Blattoidea</taxon>
        <taxon>Termitoidae</taxon>
        <taxon>Termopsidae</taxon>
        <taxon>Zootermopsis</taxon>
    </lineage>
</organism>
<dbReference type="SFLD" id="SFLDS00019">
    <property type="entry name" value="Glutathione_Transferase_(cytos"/>
    <property type="match status" value="1"/>
</dbReference>
<dbReference type="SFLD" id="SFLDG00363">
    <property type="entry name" value="AMPS_(cytGST):_Alpha-__Mu-__Pi"/>
    <property type="match status" value="1"/>
</dbReference>
<protein>
    <recommendedName>
        <fullName evidence="1">glutathione transferase</fullName>
        <ecNumber evidence="1">2.5.1.18</ecNumber>
    </recommendedName>
</protein>
<dbReference type="PANTHER" id="PTHR11571:SF224">
    <property type="entry name" value="HEMATOPOIETIC PROSTAGLANDIN D SYNTHASE"/>
    <property type="match status" value="1"/>
</dbReference>
<evidence type="ECO:0000256" key="1">
    <source>
        <dbReference type="ARBA" id="ARBA00012452"/>
    </source>
</evidence>
<dbReference type="Proteomes" id="UP000027135">
    <property type="component" value="Unassembled WGS sequence"/>
</dbReference>
<dbReference type="FunFam" id="3.40.30.10:FF:000035">
    <property type="entry name" value="hematopoietic prostaglandin D synthase"/>
    <property type="match status" value="1"/>
</dbReference>
<accession>A0A067QX79</accession>
<dbReference type="FunFam" id="1.20.1050.10:FF:000030">
    <property type="entry name" value="Glutathione S-transferase S1"/>
    <property type="match status" value="1"/>
</dbReference>
<evidence type="ECO:0000259" key="5">
    <source>
        <dbReference type="PROSITE" id="PS50404"/>
    </source>
</evidence>
<dbReference type="CDD" id="cd03192">
    <property type="entry name" value="GST_C_Sigma_like"/>
    <property type="match status" value="1"/>
</dbReference>
<dbReference type="OMA" id="PWFKEQD"/>
<dbReference type="PANTHER" id="PTHR11571">
    <property type="entry name" value="GLUTATHIONE S-TRANSFERASE"/>
    <property type="match status" value="1"/>
</dbReference>
<dbReference type="OrthoDB" id="414243at2759"/>
<dbReference type="AlphaFoldDB" id="A0A067QX79"/>
<dbReference type="Pfam" id="PF02798">
    <property type="entry name" value="GST_N"/>
    <property type="match status" value="1"/>
</dbReference>
<evidence type="ECO:0000256" key="2">
    <source>
        <dbReference type="ARBA" id="ARBA00022679"/>
    </source>
</evidence>
<dbReference type="Pfam" id="PF14497">
    <property type="entry name" value="GST_C_3"/>
    <property type="match status" value="1"/>
</dbReference>
<keyword evidence="8" id="KW-1185">Reference proteome</keyword>